<dbReference type="GO" id="GO:0004029">
    <property type="term" value="F:aldehyde dehydrogenase (NAD+) activity"/>
    <property type="evidence" value="ECO:0007669"/>
    <property type="project" value="TreeGrafter"/>
</dbReference>
<keyword evidence="2 4" id="KW-0560">Oxidoreductase</keyword>
<sequence length="490" mass="53756">MNRPMMHVVDPSTGEADPAAIQRAFDAQLATSLAWRTSTAAQRIARLKSLREAMLARREDFYKAFYADYHKPASEVESTEFLPVMDEIRHAIGDLRKWMRPKRVWPTMTTGGTSAWIEAQPRGRCLIVAPWNFPLNLCFGPLVSALAAGNTVILKPSEMTPQVSALMVSIIRDLFREDEVAVFEGSLPTSTALLALPFDHIFFTGSPAVGKVVMAAAAKHLTSVTLELGGKSPVIVDETADLKSAAETLMWGKLANCGQTCVAPDHVYVHESVKDQFVAECRRVIGERYGKTAEEQKVSPHFAHVVNQRHTQRIAGLLEDARARGARFLQGGEVDVASAFVAPTLLDNIPADAAIMSEEIFGPVLPIIAWRDLDAVVREINAQPKPLALYIWSHNKDRTRRIMAQTSSGGVGINHCVLHYAHGNLPFGGVNNSGIGSAHGIYGFKAFSHERAVLKSGPVMVAKLFFPPYTGFKPKLIRMVVDSLKLPKLF</sequence>
<evidence type="ECO:0000259" key="8">
    <source>
        <dbReference type="Pfam" id="PF00171"/>
    </source>
</evidence>
<proteinExistence type="inferred from homology"/>
<organism evidence="9 10">
    <name type="scientific">Aquabacterium soli</name>
    <dbReference type="NCBI Taxonomy" id="2493092"/>
    <lineage>
        <taxon>Bacteria</taxon>
        <taxon>Pseudomonadati</taxon>
        <taxon>Pseudomonadota</taxon>
        <taxon>Betaproteobacteria</taxon>
        <taxon>Burkholderiales</taxon>
        <taxon>Aquabacterium</taxon>
    </lineage>
</organism>
<evidence type="ECO:0000256" key="6">
    <source>
        <dbReference type="PROSITE-ProRule" id="PRU10007"/>
    </source>
</evidence>
<dbReference type="InterPro" id="IPR015590">
    <property type="entry name" value="Aldehyde_DH_dom"/>
</dbReference>
<keyword evidence="10" id="KW-1185">Reference proteome</keyword>
<evidence type="ECO:0000313" key="9">
    <source>
        <dbReference type="EMBL" id="RRS03389.1"/>
    </source>
</evidence>
<dbReference type="PANTHER" id="PTHR43570">
    <property type="entry name" value="ALDEHYDE DEHYDROGENASE"/>
    <property type="match status" value="1"/>
</dbReference>
<dbReference type="Proteomes" id="UP000269265">
    <property type="component" value="Unassembled WGS sequence"/>
</dbReference>
<reference evidence="9 10" key="1">
    <citation type="submission" date="2018-12" db="EMBL/GenBank/DDBJ databases">
        <title>The whole draft genome of Aquabacterium sp. SJQ9.</title>
        <authorList>
            <person name="Sun L."/>
            <person name="Gao X."/>
            <person name="Chen W."/>
            <person name="Huang K."/>
        </authorList>
    </citation>
    <scope>NUCLEOTIDE SEQUENCE [LARGE SCALE GENOMIC DNA]</scope>
    <source>
        <strain evidence="9 10">SJQ9</strain>
    </source>
</reference>
<dbReference type="InterPro" id="IPR016162">
    <property type="entry name" value="Ald_DH_N"/>
</dbReference>
<evidence type="ECO:0000313" key="10">
    <source>
        <dbReference type="Proteomes" id="UP000269265"/>
    </source>
</evidence>
<dbReference type="Gene3D" id="3.40.605.10">
    <property type="entry name" value="Aldehyde Dehydrogenase, Chain A, domain 1"/>
    <property type="match status" value="1"/>
</dbReference>
<evidence type="ECO:0000256" key="1">
    <source>
        <dbReference type="ARBA" id="ARBA00009986"/>
    </source>
</evidence>
<protein>
    <recommendedName>
        <fullName evidence="4">Aldehyde dehydrogenase</fullName>
    </recommendedName>
</protein>
<feature type="domain" description="Aldehyde dehydrogenase" evidence="8">
    <location>
        <begin position="15"/>
        <end position="452"/>
    </location>
</feature>
<dbReference type="EMBL" id="RSED01000012">
    <property type="protein sequence ID" value="RRS03389.1"/>
    <property type="molecule type" value="Genomic_DNA"/>
</dbReference>
<dbReference type="OrthoDB" id="6187633at2"/>
<feature type="active site" evidence="5">
    <location>
        <position position="261"/>
    </location>
</feature>
<evidence type="ECO:0000256" key="2">
    <source>
        <dbReference type="ARBA" id="ARBA00023002"/>
    </source>
</evidence>
<dbReference type="InterPro" id="IPR029510">
    <property type="entry name" value="Ald_DH_CS_GLU"/>
</dbReference>
<dbReference type="Gene3D" id="3.40.309.10">
    <property type="entry name" value="Aldehyde Dehydrogenase, Chain A, domain 2"/>
    <property type="match status" value="1"/>
</dbReference>
<dbReference type="PROSITE" id="PS00687">
    <property type="entry name" value="ALDEHYDE_DEHYDR_GLU"/>
    <property type="match status" value="1"/>
</dbReference>
<dbReference type="PROSITE" id="PS00070">
    <property type="entry name" value="ALDEHYDE_DEHYDR_CYS"/>
    <property type="match status" value="1"/>
</dbReference>
<dbReference type="InterPro" id="IPR016163">
    <property type="entry name" value="Ald_DH_C"/>
</dbReference>
<accession>A0A3R8S0S1</accession>
<dbReference type="GO" id="GO:0005737">
    <property type="term" value="C:cytoplasm"/>
    <property type="evidence" value="ECO:0007669"/>
    <property type="project" value="TreeGrafter"/>
</dbReference>
<keyword evidence="3" id="KW-0520">NAD</keyword>
<dbReference type="Pfam" id="PF00171">
    <property type="entry name" value="Aldedh"/>
    <property type="match status" value="1"/>
</dbReference>
<dbReference type="PIRSF" id="PIRSF036492">
    <property type="entry name" value="ALDH"/>
    <property type="match status" value="1"/>
</dbReference>
<name>A0A3R8S0S1_9BURK</name>
<dbReference type="InterPro" id="IPR016160">
    <property type="entry name" value="Ald_DH_CS_CYS"/>
</dbReference>
<dbReference type="PANTHER" id="PTHR43570:SF20">
    <property type="entry name" value="ALDEHYDE DEHYDROGENASE ALDX-RELATED"/>
    <property type="match status" value="1"/>
</dbReference>
<dbReference type="SUPFAM" id="SSF53720">
    <property type="entry name" value="ALDH-like"/>
    <property type="match status" value="1"/>
</dbReference>
<comment type="similarity">
    <text evidence="1 4 7">Belongs to the aldehyde dehydrogenase family.</text>
</comment>
<evidence type="ECO:0000256" key="7">
    <source>
        <dbReference type="RuleBase" id="RU003345"/>
    </source>
</evidence>
<evidence type="ECO:0000256" key="5">
    <source>
        <dbReference type="PIRSR" id="PIRSR036492-1"/>
    </source>
</evidence>
<dbReference type="FunFam" id="3.40.309.10:FF:000003">
    <property type="entry name" value="Aldehyde dehydrogenase"/>
    <property type="match status" value="1"/>
</dbReference>
<dbReference type="GO" id="GO:0006081">
    <property type="term" value="P:aldehyde metabolic process"/>
    <property type="evidence" value="ECO:0007669"/>
    <property type="project" value="InterPro"/>
</dbReference>
<evidence type="ECO:0000256" key="4">
    <source>
        <dbReference type="PIRNR" id="PIRNR036492"/>
    </source>
</evidence>
<feature type="active site" evidence="5 6">
    <location>
        <position position="227"/>
    </location>
</feature>
<dbReference type="CDD" id="cd07134">
    <property type="entry name" value="ALDH_AlkH-like"/>
    <property type="match status" value="1"/>
</dbReference>
<dbReference type="RefSeq" id="WP_125244218.1">
    <property type="nucleotide sequence ID" value="NZ_RSED01000012.1"/>
</dbReference>
<dbReference type="InterPro" id="IPR012394">
    <property type="entry name" value="Aldehyde_DH_NAD(P)"/>
</dbReference>
<dbReference type="FunFam" id="3.40.605.10:FF:000004">
    <property type="entry name" value="Aldehyde dehydrogenase"/>
    <property type="match status" value="1"/>
</dbReference>
<dbReference type="AlphaFoldDB" id="A0A3R8S0S1"/>
<comment type="caution">
    <text evidence="9">The sequence shown here is derived from an EMBL/GenBank/DDBJ whole genome shotgun (WGS) entry which is preliminary data.</text>
</comment>
<evidence type="ECO:0000256" key="3">
    <source>
        <dbReference type="ARBA" id="ARBA00023027"/>
    </source>
</evidence>
<dbReference type="InterPro" id="IPR016161">
    <property type="entry name" value="Ald_DH/histidinol_DH"/>
</dbReference>
<gene>
    <name evidence="9" type="ORF">EIP75_15705</name>
</gene>